<dbReference type="AlphaFoldDB" id="L8JTZ7"/>
<reference evidence="2 3" key="1">
    <citation type="submission" date="2012-12" db="EMBL/GenBank/DDBJ databases">
        <title>Genome assembly of Fulvivirga imtechensis AK7.</title>
        <authorList>
            <person name="Nupur N."/>
            <person name="Khatri I."/>
            <person name="Kumar R."/>
            <person name="Subramanian S."/>
            <person name="Pinnaka A."/>
        </authorList>
    </citation>
    <scope>NUCLEOTIDE SEQUENCE [LARGE SCALE GENOMIC DNA]</scope>
    <source>
        <strain evidence="2 3">AK7</strain>
    </source>
</reference>
<dbReference type="InterPro" id="IPR014756">
    <property type="entry name" value="Ig_E-set"/>
</dbReference>
<keyword evidence="3" id="KW-1185">Reference proteome</keyword>
<protein>
    <submittedName>
        <fullName evidence="2">IPT/TIG domain protein</fullName>
    </submittedName>
</protein>
<dbReference type="SUPFAM" id="SSF117281">
    <property type="entry name" value="Kelch motif"/>
    <property type="match status" value="1"/>
</dbReference>
<dbReference type="STRING" id="1237149.C900_02313"/>
<evidence type="ECO:0000259" key="1">
    <source>
        <dbReference type="Pfam" id="PF01833"/>
    </source>
</evidence>
<evidence type="ECO:0000313" key="2">
    <source>
        <dbReference type="EMBL" id="ELR71728.1"/>
    </source>
</evidence>
<dbReference type="Proteomes" id="UP000011135">
    <property type="component" value="Unassembled WGS sequence"/>
</dbReference>
<dbReference type="EMBL" id="AMZN01000033">
    <property type="protein sequence ID" value="ELR71728.1"/>
    <property type="molecule type" value="Genomic_DNA"/>
</dbReference>
<dbReference type="eggNOG" id="COG3055">
    <property type="taxonomic scope" value="Bacteria"/>
</dbReference>
<gene>
    <name evidence="2" type="ORF">C900_02313</name>
</gene>
<sequence length="348" mass="39244">MEGDYGMEVKIEGSRFSPEVEQNEVLFEGVKAEILSASNSTLVVKVPVGATSGPITVIAGGESATSSETFVVTSGEWKEKSALDVTTDRHITYSFMINGKVYLHDRQHTSNGSPTTTLFWEFDPQVNSWTQKTAIHPDLDSRTTACWGTEDKGYILEYGKLWEYDPQTDTWNHISDAPISFYTPDFTFYIKSENKAFFIPAGGKVYSYDIAGGDWNEEESVPFVFVNEDYDGLSASTDNTAYIGRENGEVWQYSFESGIGKWEKLPEHFLSHVDAIFTIGGRLYIGDSWGEKTVLYFNETDQKWYQKVDFPGRRSNPVVVSDNNSAYWGGGVGVEEEYFIDDWHEFVP</sequence>
<name>L8JTZ7_9BACT</name>
<dbReference type="SUPFAM" id="SSF81296">
    <property type="entry name" value="E set domains"/>
    <property type="match status" value="1"/>
</dbReference>
<dbReference type="Gene3D" id="2.60.40.10">
    <property type="entry name" value="Immunoglobulins"/>
    <property type="match status" value="1"/>
</dbReference>
<comment type="caution">
    <text evidence="2">The sequence shown here is derived from an EMBL/GenBank/DDBJ whole genome shotgun (WGS) entry which is preliminary data.</text>
</comment>
<dbReference type="InterPro" id="IPR002909">
    <property type="entry name" value="IPT_dom"/>
</dbReference>
<feature type="domain" description="IPT/TIG" evidence="1">
    <location>
        <begin position="6"/>
        <end position="70"/>
    </location>
</feature>
<organism evidence="2 3">
    <name type="scientific">Fulvivirga imtechensis AK7</name>
    <dbReference type="NCBI Taxonomy" id="1237149"/>
    <lineage>
        <taxon>Bacteria</taxon>
        <taxon>Pseudomonadati</taxon>
        <taxon>Bacteroidota</taxon>
        <taxon>Cytophagia</taxon>
        <taxon>Cytophagales</taxon>
        <taxon>Fulvivirgaceae</taxon>
        <taxon>Fulvivirga</taxon>
    </lineage>
</organism>
<dbReference type="Pfam" id="PF01833">
    <property type="entry name" value="TIG"/>
    <property type="match status" value="1"/>
</dbReference>
<proteinExistence type="predicted"/>
<accession>L8JTZ7</accession>
<dbReference type="Gene3D" id="2.120.10.80">
    <property type="entry name" value="Kelch-type beta propeller"/>
    <property type="match status" value="1"/>
</dbReference>
<dbReference type="InterPro" id="IPR013783">
    <property type="entry name" value="Ig-like_fold"/>
</dbReference>
<dbReference type="InterPro" id="IPR015915">
    <property type="entry name" value="Kelch-typ_b-propeller"/>
</dbReference>
<evidence type="ECO:0000313" key="3">
    <source>
        <dbReference type="Proteomes" id="UP000011135"/>
    </source>
</evidence>